<keyword evidence="5" id="KW-0560">Oxidoreductase</keyword>
<gene>
    <name evidence="7" type="ORF">EGJ28_07495</name>
</gene>
<dbReference type="PANTHER" id="PTHR43884:SF20">
    <property type="entry name" value="ACYL-COA DEHYDROGENASE FADE28"/>
    <property type="match status" value="1"/>
</dbReference>
<keyword evidence="4" id="KW-0274">FAD</keyword>
<dbReference type="PANTHER" id="PTHR43884">
    <property type="entry name" value="ACYL-COA DEHYDROGENASE"/>
    <property type="match status" value="1"/>
</dbReference>
<dbReference type="InterPro" id="IPR037069">
    <property type="entry name" value="AcylCoA_DH/ox_N_sf"/>
</dbReference>
<dbReference type="GO" id="GO:0050660">
    <property type="term" value="F:flavin adenine dinucleotide binding"/>
    <property type="evidence" value="ECO:0007669"/>
    <property type="project" value="InterPro"/>
</dbReference>
<dbReference type="SUPFAM" id="SSF56645">
    <property type="entry name" value="Acyl-CoA dehydrogenase NM domain-like"/>
    <property type="match status" value="1"/>
</dbReference>
<dbReference type="EMBL" id="RHQL01000002">
    <property type="protein sequence ID" value="RRV13445.1"/>
    <property type="molecule type" value="Genomic_DNA"/>
</dbReference>
<evidence type="ECO:0000256" key="2">
    <source>
        <dbReference type="ARBA" id="ARBA00009347"/>
    </source>
</evidence>
<evidence type="ECO:0000256" key="4">
    <source>
        <dbReference type="ARBA" id="ARBA00022827"/>
    </source>
</evidence>
<name>A0A3R8WDH1_9GAMM</name>
<dbReference type="InterPro" id="IPR009100">
    <property type="entry name" value="AcylCoA_DH/oxidase_NM_dom_sf"/>
</dbReference>
<dbReference type="RefSeq" id="WP_125876769.1">
    <property type="nucleotide sequence ID" value="NZ_RHQL01000002.1"/>
</dbReference>
<dbReference type="AlphaFoldDB" id="A0A3R8WDH1"/>
<protein>
    <submittedName>
        <fullName evidence="7">Acyl-CoA dehydrogenase</fullName>
    </submittedName>
</protein>
<feature type="domain" description="Acyl-CoA dehydrogenase/oxidase C-terminal" evidence="6">
    <location>
        <begin position="201"/>
        <end position="322"/>
    </location>
</feature>
<dbReference type="InterPro" id="IPR036250">
    <property type="entry name" value="AcylCo_DH-like_C"/>
</dbReference>
<keyword evidence="3" id="KW-0285">Flavoprotein</keyword>
<evidence type="ECO:0000259" key="6">
    <source>
        <dbReference type="Pfam" id="PF00441"/>
    </source>
</evidence>
<dbReference type="Proteomes" id="UP000276506">
    <property type="component" value="Unassembled WGS sequence"/>
</dbReference>
<evidence type="ECO:0000313" key="7">
    <source>
        <dbReference type="EMBL" id="RRV13445.1"/>
    </source>
</evidence>
<comment type="similarity">
    <text evidence="2">Belongs to the acyl-CoA dehydrogenase family.</text>
</comment>
<evidence type="ECO:0000256" key="3">
    <source>
        <dbReference type="ARBA" id="ARBA00022630"/>
    </source>
</evidence>
<dbReference type="Gene3D" id="1.10.540.10">
    <property type="entry name" value="Acyl-CoA dehydrogenase/oxidase, N-terminal domain"/>
    <property type="match status" value="1"/>
</dbReference>
<comment type="cofactor">
    <cofactor evidence="1">
        <name>FAD</name>
        <dbReference type="ChEBI" id="CHEBI:57692"/>
    </cofactor>
</comment>
<dbReference type="Pfam" id="PF00441">
    <property type="entry name" value="Acyl-CoA_dh_1"/>
    <property type="match status" value="1"/>
</dbReference>
<dbReference type="Gene3D" id="1.20.140.10">
    <property type="entry name" value="Butyryl-CoA Dehydrogenase, subunit A, domain 3"/>
    <property type="match status" value="1"/>
</dbReference>
<proteinExistence type="inferred from homology"/>
<accession>A0A3R8WDH1</accession>
<evidence type="ECO:0000256" key="1">
    <source>
        <dbReference type="ARBA" id="ARBA00001974"/>
    </source>
</evidence>
<dbReference type="InterPro" id="IPR009075">
    <property type="entry name" value="AcylCo_DH/oxidase_C"/>
</dbReference>
<sequence length="350" mass="36606">MSDEMNIGEMLAEQVGKLLGSQVDREALIRVEGGAFDDTLWNDIEEMGVTLALVAEEAGGAGLSWADSEQVLRLSGVFAAPVPLGETAIGNWALANAGLEIPGGALAVSTTVFELDASGKLHGTDPMLSWAPVVRQVVLVAERAGSRFVCLVDTSAGTQAPVSTLDRLPCAAFTLSGAAPVSQGEAPLLDELGLLPHLATLRSAQMAGALAHALELCVEYANTRVQFGKPIGKFQAIQHMIAELAGQAAAAQVAGLYACRQIDAGNATYGAAAAKSLVGRAATRATAIAHQVFGAIGITDEHSLHYYTRRLWQWRAEAGSDHFWSELLGRQALAQEGSALWKRLSAPVGG</sequence>
<evidence type="ECO:0000313" key="8">
    <source>
        <dbReference type="Proteomes" id="UP000276506"/>
    </source>
</evidence>
<reference evidence="7 8" key="1">
    <citation type="submission" date="2018-10" db="EMBL/GenBank/DDBJ databases">
        <title>Transmission dynamics of multidrug resistant bacteria on intensive care unit surfaces.</title>
        <authorList>
            <person name="D'Souza A.W."/>
            <person name="Potter R.F."/>
            <person name="Wallace M."/>
            <person name="Shupe A."/>
            <person name="Patel S."/>
            <person name="Sun S."/>
            <person name="Gul D."/>
            <person name="Kwon J.H."/>
            <person name="Andleeb S."/>
            <person name="Burnham C.-A.D."/>
            <person name="Dantas G."/>
        </authorList>
    </citation>
    <scope>NUCLEOTIDE SEQUENCE [LARGE SCALE GENOMIC DNA]</scope>
    <source>
        <strain evidence="7 8">PX_177</strain>
    </source>
</reference>
<evidence type="ECO:0000256" key="5">
    <source>
        <dbReference type="ARBA" id="ARBA00023002"/>
    </source>
</evidence>
<dbReference type="GO" id="GO:0003995">
    <property type="term" value="F:acyl-CoA dehydrogenase activity"/>
    <property type="evidence" value="ECO:0007669"/>
    <property type="project" value="TreeGrafter"/>
</dbReference>
<dbReference type="SUPFAM" id="SSF47203">
    <property type="entry name" value="Acyl-CoA dehydrogenase C-terminal domain-like"/>
    <property type="match status" value="1"/>
</dbReference>
<organism evidence="7 8">
    <name type="scientific">Stutzerimonas xanthomarina</name>
    <dbReference type="NCBI Taxonomy" id="271420"/>
    <lineage>
        <taxon>Bacteria</taxon>
        <taxon>Pseudomonadati</taxon>
        <taxon>Pseudomonadota</taxon>
        <taxon>Gammaproteobacteria</taxon>
        <taxon>Pseudomonadales</taxon>
        <taxon>Pseudomonadaceae</taxon>
        <taxon>Stutzerimonas</taxon>
    </lineage>
</organism>
<comment type="caution">
    <text evidence="7">The sequence shown here is derived from an EMBL/GenBank/DDBJ whole genome shotgun (WGS) entry which is preliminary data.</text>
</comment>